<evidence type="ECO:0000313" key="2">
    <source>
        <dbReference type="EMBL" id="VAW23530.1"/>
    </source>
</evidence>
<organism evidence="2">
    <name type="scientific">hydrothermal vent metagenome</name>
    <dbReference type="NCBI Taxonomy" id="652676"/>
    <lineage>
        <taxon>unclassified sequences</taxon>
        <taxon>metagenomes</taxon>
        <taxon>ecological metagenomes</taxon>
    </lineage>
</organism>
<dbReference type="InterPro" id="IPR039426">
    <property type="entry name" value="TonB-dep_rcpt-like"/>
</dbReference>
<dbReference type="InterPro" id="IPR008969">
    <property type="entry name" value="CarboxyPept-like_regulatory"/>
</dbReference>
<dbReference type="SUPFAM" id="SSF49464">
    <property type="entry name" value="Carboxypeptidase regulatory domain-like"/>
    <property type="match status" value="1"/>
</dbReference>
<dbReference type="Pfam" id="PF13715">
    <property type="entry name" value="CarbopepD_reg_2"/>
    <property type="match status" value="1"/>
</dbReference>
<dbReference type="SUPFAM" id="SSF56935">
    <property type="entry name" value="Porins"/>
    <property type="match status" value="1"/>
</dbReference>
<evidence type="ECO:0000259" key="1">
    <source>
        <dbReference type="Pfam" id="PF07715"/>
    </source>
</evidence>
<reference evidence="2" key="1">
    <citation type="submission" date="2018-06" db="EMBL/GenBank/DDBJ databases">
        <authorList>
            <person name="Zhirakovskaya E."/>
        </authorList>
    </citation>
    <scope>NUCLEOTIDE SEQUENCE</scope>
</reference>
<proteinExistence type="predicted"/>
<gene>
    <name evidence="2" type="ORF">MNBD_BACTEROID04-213</name>
</gene>
<name>A0A3B0U3I2_9ZZZZ</name>
<dbReference type="Gene3D" id="2.60.40.1120">
    <property type="entry name" value="Carboxypeptidase-like, regulatory domain"/>
    <property type="match status" value="1"/>
</dbReference>
<sequence length="203" mass="21262">MKNFKLFLLTVIVFLPISLFAQQTVTGKVTEKATGSELPGVGIIIKGTTKGTSTDFDGKYSLENVKKGDVLVFSYIGFTTLEITVGDNTTINVALEQDTETLNEVVIIGYGTTTVKDATGSITSVKPKDLNRGVIISPDQMLTGKVAGIQVISNGGAPGSGSTIRIRGGASLNASNDPLFIIDGVPVDKDGISGLRNPLNTIN</sequence>
<dbReference type="EMBL" id="UOER01000203">
    <property type="protein sequence ID" value="VAW23530.1"/>
    <property type="molecule type" value="Genomic_DNA"/>
</dbReference>
<protein>
    <submittedName>
        <fullName evidence="2">Outer membrane TonB-dependent transporter, utilization system for glycans and polysaccharides (PUL), SusC family</fullName>
    </submittedName>
</protein>
<dbReference type="InterPro" id="IPR012910">
    <property type="entry name" value="Plug_dom"/>
</dbReference>
<accession>A0A3B0U3I2</accession>
<feature type="non-terminal residue" evidence="2">
    <location>
        <position position="203"/>
    </location>
</feature>
<dbReference type="Gene3D" id="2.170.130.10">
    <property type="entry name" value="TonB-dependent receptor, plug domain"/>
    <property type="match status" value="1"/>
</dbReference>
<dbReference type="InterPro" id="IPR037066">
    <property type="entry name" value="Plug_dom_sf"/>
</dbReference>
<dbReference type="AlphaFoldDB" id="A0A3B0U3I2"/>
<feature type="domain" description="TonB-dependent receptor plug" evidence="1">
    <location>
        <begin position="115"/>
        <end position="194"/>
    </location>
</feature>
<dbReference type="PROSITE" id="PS52016">
    <property type="entry name" value="TONB_DEPENDENT_REC_3"/>
    <property type="match status" value="1"/>
</dbReference>
<dbReference type="Pfam" id="PF07715">
    <property type="entry name" value="Plug"/>
    <property type="match status" value="1"/>
</dbReference>